<feature type="region of interest" description="Disordered" evidence="2">
    <location>
        <begin position="1"/>
        <end position="42"/>
    </location>
</feature>
<dbReference type="Proteomes" id="UP000481153">
    <property type="component" value="Unassembled WGS sequence"/>
</dbReference>
<feature type="compositionally biased region" description="Low complexity" evidence="2">
    <location>
        <begin position="350"/>
        <end position="366"/>
    </location>
</feature>
<evidence type="ECO:0000313" key="3">
    <source>
        <dbReference type="EMBL" id="KAF0721232.1"/>
    </source>
</evidence>
<dbReference type="EMBL" id="VJMJ01000482">
    <property type="protein sequence ID" value="KAF0721232.1"/>
    <property type="molecule type" value="Genomic_DNA"/>
</dbReference>
<proteinExistence type="predicted"/>
<protein>
    <submittedName>
        <fullName evidence="3">Uncharacterized protein</fullName>
    </submittedName>
</protein>
<name>A0A6G0W2Z3_9STRA</name>
<feature type="coiled-coil region" evidence="1">
    <location>
        <begin position="119"/>
        <end position="185"/>
    </location>
</feature>
<feature type="compositionally biased region" description="Basic residues" evidence="2">
    <location>
        <begin position="377"/>
        <end position="389"/>
    </location>
</feature>
<keyword evidence="1" id="KW-0175">Coiled coil</keyword>
<feature type="compositionally biased region" description="Polar residues" evidence="2">
    <location>
        <begin position="303"/>
        <end position="318"/>
    </location>
</feature>
<reference evidence="3 4" key="1">
    <citation type="submission" date="2019-07" db="EMBL/GenBank/DDBJ databases">
        <title>Genomics analysis of Aphanomyces spp. identifies a new class of oomycete effector associated with host adaptation.</title>
        <authorList>
            <person name="Gaulin E."/>
        </authorList>
    </citation>
    <scope>NUCLEOTIDE SEQUENCE [LARGE SCALE GENOMIC DNA]</scope>
    <source>
        <strain evidence="3 4">ATCC 201684</strain>
    </source>
</reference>
<dbReference type="AlphaFoldDB" id="A0A6G0W2Z3"/>
<evidence type="ECO:0000256" key="2">
    <source>
        <dbReference type="SAM" id="MobiDB-lite"/>
    </source>
</evidence>
<feature type="compositionally biased region" description="Acidic residues" evidence="2">
    <location>
        <begin position="323"/>
        <end position="342"/>
    </location>
</feature>
<dbReference type="VEuPathDB" id="FungiDB:AeMF1_006558"/>
<sequence>MGVEEQQGEEPTTSRELISLQARRAAQHSGSTKERESASLLEIDTSEVVDDARTKRRASPLPPTAMVAFATSPQTSTVTMIEDDRVSIPSEGTTTPVRRLGDNMTITSTELFRQLAVSNANAERAIEVDENRAAAAEEEKERQAAVLAKRLHDADVVSQAQQHVLAGATRQYQEMAAQLAQAKIERENALYVATFSTSEVNRLNSEQNEANNRHAMESARQAQHVDFVTASATDAIQRQAEAAAAEVRRLENLSMLQNQELTELRERVHRFETIQQTAGPRDARRVPQHNRGAQDADGPGRTPQRQGTPTAQQPSFVTPAQVDDFDDGENDYFGEMEDDPNDSDSQTRQNGNGNDNPPAGNGAEARGSGGGDGGHGGVHRVYRARRRWK</sequence>
<feature type="compositionally biased region" description="Gly residues" evidence="2">
    <location>
        <begin position="367"/>
        <end position="376"/>
    </location>
</feature>
<gene>
    <name evidence="3" type="ORF">Ae201684_019197</name>
</gene>
<accession>A0A6G0W2Z3</accession>
<evidence type="ECO:0000313" key="4">
    <source>
        <dbReference type="Proteomes" id="UP000481153"/>
    </source>
</evidence>
<comment type="caution">
    <text evidence="3">The sequence shown here is derived from an EMBL/GenBank/DDBJ whole genome shotgun (WGS) entry which is preliminary data.</text>
</comment>
<keyword evidence="4" id="KW-1185">Reference proteome</keyword>
<organism evidence="3 4">
    <name type="scientific">Aphanomyces euteiches</name>
    <dbReference type="NCBI Taxonomy" id="100861"/>
    <lineage>
        <taxon>Eukaryota</taxon>
        <taxon>Sar</taxon>
        <taxon>Stramenopiles</taxon>
        <taxon>Oomycota</taxon>
        <taxon>Saprolegniomycetes</taxon>
        <taxon>Saprolegniales</taxon>
        <taxon>Verrucalvaceae</taxon>
        <taxon>Aphanomyces</taxon>
    </lineage>
</organism>
<evidence type="ECO:0000256" key="1">
    <source>
        <dbReference type="SAM" id="Coils"/>
    </source>
</evidence>
<feature type="coiled-coil region" evidence="1">
    <location>
        <begin position="233"/>
        <end position="267"/>
    </location>
</feature>
<feature type="region of interest" description="Disordered" evidence="2">
    <location>
        <begin position="271"/>
        <end position="389"/>
    </location>
</feature>